<protein>
    <submittedName>
        <fullName evidence="9">Sulfatase-like hydrolase/transferase</fullName>
    </submittedName>
</protein>
<sequence>MSVFFIQLTQWLVASVMYWILASTRKTPLRLWKSVSFGVNTVIITFLITVFAIRVLPYGLPHPIWFYFLYFGGAIGVALCGVGIFRAVMRRRSPQAIPHSRLLPAIIWAILGGFIAAFAALGFFISNWFHQFFGELSVDQLVFVVTSGNGESTAVTDAQINNYMIAPVFMLLVIGLQVPIWCPTYTRRLLSILGITTLAVASTGYAFAVLPLSDLGSMNSTSEFLADNYVNPRDTVTFPAKKRNFIHIYMESVENSYYDRDHGGYDDRNYMPDLLKLNEKSVHFSHTDTMGGPHQTFGSVHSVAAMINMEAGVPMKTSIAGGTAEAMFYPKFPTMGELLHDNGYNTELMMGADASWGGLGDYYREHGDFLVFDHAYAINHGYLPEGYKEWWGYEDDKIYEFAKREITRLSQQPKPFYFILENADTHFPDGYKSPKITEEPFDTQYGNVIFYSQAQVMKFVQWVQQQPFAQDTSIMIVGDHRSMDKAFFDGWDKDYERTIVNMILNPAIAPPPRERMHRRDFAPFDLFPTALAAIGANIKDDRAGIGTNLFSGRKTLIEEHGLQSINDALAKRSEFYFDFRQ</sequence>
<dbReference type="GO" id="GO:0005886">
    <property type="term" value="C:plasma membrane"/>
    <property type="evidence" value="ECO:0007669"/>
    <property type="project" value="UniProtKB-SubCell"/>
</dbReference>
<comment type="subcellular location">
    <subcellularLocation>
        <location evidence="1">Cell membrane</location>
        <topology evidence="1">Multi-pass membrane protein</topology>
    </subcellularLocation>
</comment>
<evidence type="ECO:0000256" key="7">
    <source>
        <dbReference type="SAM" id="Phobius"/>
    </source>
</evidence>
<keyword evidence="3" id="KW-1003">Cell membrane</keyword>
<dbReference type="GO" id="GO:0016740">
    <property type="term" value="F:transferase activity"/>
    <property type="evidence" value="ECO:0007669"/>
    <property type="project" value="UniProtKB-KW"/>
</dbReference>
<organism evidence="9 10">
    <name type="scientific">Corynebacterium poyangense</name>
    <dbReference type="NCBI Taxonomy" id="2684405"/>
    <lineage>
        <taxon>Bacteria</taxon>
        <taxon>Bacillati</taxon>
        <taxon>Actinomycetota</taxon>
        <taxon>Actinomycetes</taxon>
        <taxon>Mycobacteriales</taxon>
        <taxon>Corynebacteriaceae</taxon>
        <taxon>Corynebacterium</taxon>
    </lineage>
</organism>
<dbReference type="Pfam" id="PF00884">
    <property type="entry name" value="Sulfatase"/>
    <property type="match status" value="1"/>
</dbReference>
<dbReference type="PANTHER" id="PTHR47371:SF3">
    <property type="entry name" value="PHOSPHOGLYCEROL TRANSFERASE I"/>
    <property type="match status" value="1"/>
</dbReference>
<feature type="domain" description="Sulfatase N-terminal" evidence="8">
    <location>
        <begin position="243"/>
        <end position="535"/>
    </location>
</feature>
<dbReference type="GO" id="GO:0016787">
    <property type="term" value="F:hydrolase activity"/>
    <property type="evidence" value="ECO:0007669"/>
    <property type="project" value="UniProtKB-KW"/>
</dbReference>
<accession>A0A7H0SLY4</accession>
<keyword evidence="10" id="KW-1185">Reference proteome</keyword>
<name>A0A7H0SLY4_9CORY</name>
<dbReference type="CDD" id="cd16015">
    <property type="entry name" value="LTA_synthase"/>
    <property type="match status" value="1"/>
</dbReference>
<gene>
    <name evidence="9" type="ORF">GP475_02110</name>
</gene>
<evidence type="ECO:0000259" key="8">
    <source>
        <dbReference type="Pfam" id="PF00884"/>
    </source>
</evidence>
<evidence type="ECO:0000256" key="5">
    <source>
        <dbReference type="ARBA" id="ARBA00022989"/>
    </source>
</evidence>
<feature type="transmembrane region" description="Helical" evidence="7">
    <location>
        <begin position="106"/>
        <end position="129"/>
    </location>
</feature>
<feature type="transmembrane region" description="Helical" evidence="7">
    <location>
        <begin position="64"/>
        <end position="85"/>
    </location>
</feature>
<evidence type="ECO:0000256" key="4">
    <source>
        <dbReference type="ARBA" id="ARBA00022692"/>
    </source>
</evidence>
<dbReference type="KEGG" id="cpoy:GP475_02110"/>
<dbReference type="AlphaFoldDB" id="A0A7H0SLY4"/>
<dbReference type="Proteomes" id="UP000516320">
    <property type="component" value="Chromosome"/>
</dbReference>
<proteinExistence type="predicted"/>
<feature type="transmembrane region" description="Helical" evidence="7">
    <location>
        <begin position="163"/>
        <end position="182"/>
    </location>
</feature>
<dbReference type="InterPro" id="IPR017850">
    <property type="entry name" value="Alkaline_phosphatase_core_sf"/>
</dbReference>
<dbReference type="Gene3D" id="3.40.720.10">
    <property type="entry name" value="Alkaline Phosphatase, subunit A"/>
    <property type="match status" value="1"/>
</dbReference>
<dbReference type="PANTHER" id="PTHR47371">
    <property type="entry name" value="LIPOTEICHOIC ACID SYNTHASE"/>
    <property type="match status" value="1"/>
</dbReference>
<dbReference type="RefSeq" id="WP_187975013.1">
    <property type="nucleotide sequence ID" value="NZ_CP046884.1"/>
</dbReference>
<keyword evidence="9" id="KW-0378">Hydrolase</keyword>
<keyword evidence="9" id="KW-0808">Transferase</keyword>
<feature type="transmembrane region" description="Helical" evidence="7">
    <location>
        <begin position="6"/>
        <end position="23"/>
    </location>
</feature>
<keyword evidence="5 7" id="KW-1133">Transmembrane helix</keyword>
<reference evidence="9 10" key="1">
    <citation type="submission" date="2019-12" db="EMBL/GenBank/DDBJ databases">
        <title>Corynebacterium sp. nov., isolated from feces of the Anser Albifrons in China.</title>
        <authorList>
            <person name="Liu Q."/>
        </authorList>
    </citation>
    <scope>NUCLEOTIDE SEQUENCE [LARGE SCALE GENOMIC DNA]</scope>
    <source>
        <strain evidence="9 10">4H37-19</strain>
    </source>
</reference>
<evidence type="ECO:0000256" key="3">
    <source>
        <dbReference type="ARBA" id="ARBA00022475"/>
    </source>
</evidence>
<evidence type="ECO:0000256" key="1">
    <source>
        <dbReference type="ARBA" id="ARBA00004651"/>
    </source>
</evidence>
<feature type="transmembrane region" description="Helical" evidence="7">
    <location>
        <begin position="35"/>
        <end position="58"/>
    </location>
</feature>
<evidence type="ECO:0000256" key="2">
    <source>
        <dbReference type="ARBA" id="ARBA00004936"/>
    </source>
</evidence>
<evidence type="ECO:0000313" key="9">
    <source>
        <dbReference type="EMBL" id="QNQ89559.1"/>
    </source>
</evidence>
<dbReference type="InterPro" id="IPR000917">
    <property type="entry name" value="Sulfatase_N"/>
</dbReference>
<comment type="pathway">
    <text evidence="2">Cell wall biogenesis; lipoteichoic acid biosynthesis.</text>
</comment>
<dbReference type="InterPro" id="IPR050448">
    <property type="entry name" value="OpgB/LTA_synthase_biosynth"/>
</dbReference>
<evidence type="ECO:0000256" key="6">
    <source>
        <dbReference type="ARBA" id="ARBA00023136"/>
    </source>
</evidence>
<feature type="transmembrane region" description="Helical" evidence="7">
    <location>
        <begin position="189"/>
        <end position="212"/>
    </location>
</feature>
<evidence type="ECO:0000313" key="10">
    <source>
        <dbReference type="Proteomes" id="UP000516320"/>
    </source>
</evidence>
<keyword evidence="4 7" id="KW-0812">Transmembrane</keyword>
<keyword evidence="6 7" id="KW-0472">Membrane</keyword>
<dbReference type="EMBL" id="CP046884">
    <property type="protein sequence ID" value="QNQ89559.1"/>
    <property type="molecule type" value="Genomic_DNA"/>
</dbReference>
<dbReference type="SUPFAM" id="SSF53649">
    <property type="entry name" value="Alkaline phosphatase-like"/>
    <property type="match status" value="1"/>
</dbReference>